<feature type="domain" description="TonB-dependent receptor plug" evidence="17">
    <location>
        <begin position="51"/>
        <end position="160"/>
    </location>
</feature>
<dbReference type="PANTHER" id="PTHR32552">
    <property type="entry name" value="FERRICHROME IRON RECEPTOR-RELATED"/>
    <property type="match status" value="1"/>
</dbReference>
<dbReference type="Proteomes" id="UP001445732">
    <property type="component" value="Unassembled WGS sequence"/>
</dbReference>
<keyword evidence="9 14" id="KW-0798">TonB box</keyword>
<dbReference type="PANTHER" id="PTHR32552:SF81">
    <property type="entry name" value="TONB-DEPENDENT OUTER MEMBRANE RECEPTOR"/>
    <property type="match status" value="1"/>
</dbReference>
<dbReference type="EMBL" id="JBEGDD010000003">
    <property type="protein sequence ID" value="MEQ7154545.1"/>
    <property type="molecule type" value="Genomic_DNA"/>
</dbReference>
<evidence type="ECO:0000256" key="7">
    <source>
        <dbReference type="ARBA" id="ARBA00023004"/>
    </source>
</evidence>
<evidence type="ECO:0000256" key="8">
    <source>
        <dbReference type="ARBA" id="ARBA00023065"/>
    </source>
</evidence>
<keyword evidence="3 12" id="KW-1134">Transmembrane beta strand</keyword>
<evidence type="ECO:0000256" key="13">
    <source>
        <dbReference type="PROSITE-ProRule" id="PRU10144"/>
    </source>
</evidence>
<evidence type="ECO:0000313" key="18">
    <source>
        <dbReference type="EMBL" id="MEQ7154545.1"/>
    </source>
</evidence>
<comment type="subcellular location">
    <subcellularLocation>
        <location evidence="1 12">Cell outer membrane</location>
        <topology evidence="1 12">Multi-pass membrane protein</topology>
    </subcellularLocation>
</comment>
<feature type="short sequence motif" description="TonB C-terminal box" evidence="13">
    <location>
        <begin position="735"/>
        <end position="752"/>
    </location>
</feature>
<keyword evidence="5 12" id="KW-0812">Transmembrane</keyword>
<evidence type="ECO:0000256" key="11">
    <source>
        <dbReference type="ARBA" id="ARBA00023237"/>
    </source>
</evidence>
<keyword evidence="2 12" id="KW-0813">Transport</keyword>
<dbReference type="RefSeq" id="WP_349683712.1">
    <property type="nucleotide sequence ID" value="NZ_JBEGDD010000003.1"/>
</dbReference>
<feature type="chain" id="PRO_5045610700" evidence="15">
    <location>
        <begin position="25"/>
        <end position="752"/>
    </location>
</feature>
<keyword evidence="18" id="KW-0675">Receptor</keyword>
<evidence type="ECO:0000256" key="12">
    <source>
        <dbReference type="PROSITE-ProRule" id="PRU01360"/>
    </source>
</evidence>
<sequence>MKMAHGVVGFTLSAVAASAAQAQAQTRMQTEQEPFTVDEVVVTAQRRAQTLRDVPIAVTAINGDRLEAAGVRDLKDLQILVPSLTLTQTNSEEGGTSIRIRGVGTSGNNAGLEAAVGVFLDGVYRSRSGVAMGDLIDIARIEVLRGPQGTLFGRNTSSGAISVTTRGPEFTRSAFIQGTLANYDGRTVDAMVTGPLSDTLAFRLNVGASQRDGFFDDVVTGATYNDRDRYTVRGQVLYRPSDDASLRLIADYARRDEACCVAAFSAIGPTSRAAEALGAVFPTLDPYDRQVALDRPIVSEGEDAGLSAELVLSRAWGQLTAITAYRDFSSAQAYDFDYGSADIAYAPNAALDVRLISQEVRLNGQSDRLDWLVGGYVAGETIDREDSRLFGADLAPLFRVPAAFLPAGQGSLSERYRQESFNASVFTHNTVALSDLWSLTAGLRLTYEEKQATGTFVTNSPGCPALPLLCRVPDFDVTTEETEVSGVINLAYRLAERTRTYVSYSRGYKGGGVNLQRESAVVVLNNATLVGDPTFEPEFADSFEAGLKTELFARRLSVNLAAFYTRFTDFQSLRFVNGITSQVINAPSAVSRGVEVDASARLASWLAATLSVGYVDAAYGDDLVDSTDPVIRSLADRRIENAPLWTLSSSLDAERNLSDGLKLTASASARYQSSTITASDPSVPGRQAAYTLVNARVGLWRQDDRLGLEVWANNLFDADYHTLSFPVPVQAGTLGLYLGDPRTYGVTLKAAF</sequence>
<evidence type="ECO:0000256" key="2">
    <source>
        <dbReference type="ARBA" id="ARBA00022448"/>
    </source>
</evidence>
<evidence type="ECO:0000256" key="15">
    <source>
        <dbReference type="SAM" id="SignalP"/>
    </source>
</evidence>
<dbReference type="Gene3D" id="2.40.170.20">
    <property type="entry name" value="TonB-dependent receptor, beta-barrel domain"/>
    <property type="match status" value="1"/>
</dbReference>
<evidence type="ECO:0000256" key="3">
    <source>
        <dbReference type="ARBA" id="ARBA00022452"/>
    </source>
</evidence>
<evidence type="ECO:0000256" key="9">
    <source>
        <dbReference type="ARBA" id="ARBA00023077"/>
    </source>
</evidence>
<evidence type="ECO:0000259" key="16">
    <source>
        <dbReference type="Pfam" id="PF00593"/>
    </source>
</evidence>
<dbReference type="InterPro" id="IPR012910">
    <property type="entry name" value="Plug_dom"/>
</dbReference>
<evidence type="ECO:0000256" key="4">
    <source>
        <dbReference type="ARBA" id="ARBA00022496"/>
    </source>
</evidence>
<protein>
    <submittedName>
        <fullName evidence="18">TonB-dependent receptor</fullName>
    </submittedName>
</protein>
<keyword evidence="10 12" id="KW-0472">Membrane</keyword>
<dbReference type="InterPro" id="IPR036942">
    <property type="entry name" value="Beta-barrel_TonB_sf"/>
</dbReference>
<keyword evidence="8" id="KW-0406">Ion transport</keyword>
<dbReference type="CDD" id="cd01347">
    <property type="entry name" value="ligand_gated_channel"/>
    <property type="match status" value="1"/>
</dbReference>
<evidence type="ECO:0000256" key="5">
    <source>
        <dbReference type="ARBA" id="ARBA00022692"/>
    </source>
</evidence>
<keyword evidence="4" id="KW-0410">Iron transport</keyword>
<evidence type="ECO:0000256" key="1">
    <source>
        <dbReference type="ARBA" id="ARBA00004571"/>
    </source>
</evidence>
<feature type="signal peptide" evidence="15">
    <location>
        <begin position="1"/>
        <end position="24"/>
    </location>
</feature>
<reference evidence="18 19" key="1">
    <citation type="submission" date="2024-06" db="EMBL/GenBank/DDBJ databases">
        <title>Brevundimonas sp. C11.</title>
        <authorList>
            <person name="Maltman C."/>
        </authorList>
    </citation>
    <scope>NUCLEOTIDE SEQUENCE [LARGE SCALE GENOMIC DNA]</scope>
    <source>
        <strain evidence="18 19">C11</strain>
    </source>
</reference>
<dbReference type="SUPFAM" id="SSF56935">
    <property type="entry name" value="Porins"/>
    <property type="match status" value="1"/>
</dbReference>
<gene>
    <name evidence="18" type="ORF">ABN401_04895</name>
</gene>
<name>A0ABV1NL26_9CAUL</name>
<accession>A0ABV1NL26</accession>
<proteinExistence type="inferred from homology"/>
<feature type="domain" description="TonB-dependent receptor-like beta-barrel" evidence="16">
    <location>
        <begin position="299"/>
        <end position="715"/>
    </location>
</feature>
<evidence type="ECO:0000259" key="17">
    <source>
        <dbReference type="Pfam" id="PF07715"/>
    </source>
</evidence>
<keyword evidence="19" id="KW-1185">Reference proteome</keyword>
<evidence type="ECO:0000256" key="14">
    <source>
        <dbReference type="RuleBase" id="RU003357"/>
    </source>
</evidence>
<dbReference type="InterPro" id="IPR000531">
    <property type="entry name" value="Beta-barrel_TonB"/>
</dbReference>
<dbReference type="InterPro" id="IPR039426">
    <property type="entry name" value="TonB-dep_rcpt-like"/>
</dbReference>
<comment type="similarity">
    <text evidence="12 14">Belongs to the TonB-dependent receptor family.</text>
</comment>
<evidence type="ECO:0000256" key="6">
    <source>
        <dbReference type="ARBA" id="ARBA00022729"/>
    </source>
</evidence>
<dbReference type="PROSITE" id="PS01156">
    <property type="entry name" value="TONB_DEPENDENT_REC_2"/>
    <property type="match status" value="1"/>
</dbReference>
<organism evidence="18 19">
    <name type="scientific">Brevundimonas aurifodinae</name>
    <dbReference type="NCBI Taxonomy" id="1508312"/>
    <lineage>
        <taxon>Bacteria</taxon>
        <taxon>Pseudomonadati</taxon>
        <taxon>Pseudomonadota</taxon>
        <taxon>Alphaproteobacteria</taxon>
        <taxon>Caulobacterales</taxon>
        <taxon>Caulobacteraceae</taxon>
        <taxon>Brevundimonas</taxon>
    </lineage>
</organism>
<dbReference type="PROSITE" id="PS52016">
    <property type="entry name" value="TONB_DEPENDENT_REC_3"/>
    <property type="match status" value="1"/>
</dbReference>
<evidence type="ECO:0000256" key="10">
    <source>
        <dbReference type="ARBA" id="ARBA00023136"/>
    </source>
</evidence>
<dbReference type="Pfam" id="PF07715">
    <property type="entry name" value="Plug"/>
    <property type="match status" value="1"/>
</dbReference>
<keyword evidence="6 15" id="KW-0732">Signal</keyword>
<dbReference type="InterPro" id="IPR010917">
    <property type="entry name" value="TonB_rcpt_CS"/>
</dbReference>
<evidence type="ECO:0000313" key="19">
    <source>
        <dbReference type="Proteomes" id="UP001445732"/>
    </source>
</evidence>
<comment type="caution">
    <text evidence="18">The sequence shown here is derived from an EMBL/GenBank/DDBJ whole genome shotgun (WGS) entry which is preliminary data.</text>
</comment>
<keyword evidence="7" id="KW-0408">Iron</keyword>
<keyword evidence="11 12" id="KW-0998">Cell outer membrane</keyword>
<dbReference type="Pfam" id="PF00593">
    <property type="entry name" value="TonB_dep_Rec_b-barrel"/>
    <property type="match status" value="1"/>
</dbReference>